<dbReference type="GO" id="GO:0016853">
    <property type="term" value="F:isomerase activity"/>
    <property type="evidence" value="ECO:0007669"/>
    <property type="project" value="UniProtKB-KW"/>
</dbReference>
<dbReference type="RefSeq" id="WP_245168036.1">
    <property type="nucleotide sequence ID" value="NZ_JAATJA010000001.1"/>
</dbReference>
<dbReference type="NCBIfam" id="TIGR00654">
    <property type="entry name" value="PhzF_family"/>
    <property type="match status" value="1"/>
</dbReference>
<keyword evidence="4" id="KW-1185">Reference proteome</keyword>
<dbReference type="SUPFAM" id="SSF54506">
    <property type="entry name" value="Diaminopimelate epimerase-like"/>
    <property type="match status" value="1"/>
</dbReference>
<comment type="caution">
    <text evidence="3">The sequence shown here is derived from an EMBL/GenBank/DDBJ whole genome shotgun (WGS) entry which is preliminary data.</text>
</comment>
<name>A0A846QLS7_9BACT</name>
<proteinExistence type="inferred from homology"/>
<evidence type="ECO:0000313" key="4">
    <source>
        <dbReference type="Proteomes" id="UP000580856"/>
    </source>
</evidence>
<dbReference type="AlphaFoldDB" id="A0A846QLS7"/>
<dbReference type="Proteomes" id="UP000580856">
    <property type="component" value="Unassembled WGS sequence"/>
</dbReference>
<organism evidence="3 4">
    <name type="scientific">Desulfobaculum xiamenense</name>
    <dbReference type="NCBI Taxonomy" id="995050"/>
    <lineage>
        <taxon>Bacteria</taxon>
        <taxon>Pseudomonadati</taxon>
        <taxon>Thermodesulfobacteriota</taxon>
        <taxon>Desulfovibrionia</taxon>
        <taxon>Desulfovibrionales</taxon>
        <taxon>Desulfovibrionaceae</taxon>
        <taxon>Desulfobaculum</taxon>
    </lineage>
</organism>
<dbReference type="InterPro" id="IPR003719">
    <property type="entry name" value="Phenazine_PhzF-like"/>
</dbReference>
<dbReference type="EMBL" id="JAATJA010000001">
    <property type="protein sequence ID" value="NJB66395.1"/>
    <property type="molecule type" value="Genomic_DNA"/>
</dbReference>
<evidence type="ECO:0000256" key="1">
    <source>
        <dbReference type="ARBA" id="ARBA00008270"/>
    </source>
</evidence>
<dbReference type="Gene3D" id="3.10.310.10">
    <property type="entry name" value="Diaminopimelate Epimerase, Chain A, domain 1"/>
    <property type="match status" value="2"/>
</dbReference>
<dbReference type="PANTHER" id="PTHR13774">
    <property type="entry name" value="PHENAZINE BIOSYNTHESIS PROTEIN"/>
    <property type="match status" value="1"/>
</dbReference>
<dbReference type="PANTHER" id="PTHR13774:SF39">
    <property type="entry name" value="BIOSYNTHESIS PROTEIN, PUTATIVE-RELATED"/>
    <property type="match status" value="1"/>
</dbReference>
<evidence type="ECO:0000313" key="3">
    <source>
        <dbReference type="EMBL" id="NJB66395.1"/>
    </source>
</evidence>
<sequence>MIWKSLGLYAWGISFCDGWDARGNVFLPKIAFACGNSYSSRMNRNITVELVDAFTSTPGKGNRAGVVLDATGLSEAEMQAVAALVNVSETAFMIPTPEAADHELHIRYFTPTTEVPTCGHATVGAHHARARALGLADVTVFAKIGAGILPVDIVGSGEDMKVVMTQGEVVFSPPYGREMVDRILAALGLEAADLLPDLPVQEVSTGHSKVMVPIRSEDKLDSLTPDMAALVECSRAIRCNGFFVFTLNGPDAQNLTSGRMFAPAIGIDEDPVTGNGNGPCGAYLSLYGKLPAQDTFRYCGRQGVAMGREGIIEVTVHRRNGRPYKVQIGGVAVGSGRMDVLLMTSPEGAVTATKV</sequence>
<dbReference type="NCBIfam" id="NF007625">
    <property type="entry name" value="PRK10281.1"/>
    <property type="match status" value="1"/>
</dbReference>
<keyword evidence="2" id="KW-0413">Isomerase</keyword>
<protein>
    <submittedName>
        <fullName evidence="3">PhzF family phenazine biosynthesis protein</fullName>
    </submittedName>
</protein>
<evidence type="ECO:0000256" key="2">
    <source>
        <dbReference type="ARBA" id="ARBA00023235"/>
    </source>
</evidence>
<accession>A0A846QLS7</accession>
<dbReference type="GO" id="GO:0005737">
    <property type="term" value="C:cytoplasm"/>
    <property type="evidence" value="ECO:0007669"/>
    <property type="project" value="TreeGrafter"/>
</dbReference>
<dbReference type="Pfam" id="PF02567">
    <property type="entry name" value="PhzC-PhzF"/>
    <property type="match status" value="1"/>
</dbReference>
<reference evidence="3 4" key="1">
    <citation type="submission" date="2020-03" db="EMBL/GenBank/DDBJ databases">
        <title>Genomic Encyclopedia of Type Strains, Phase IV (KMG-IV): sequencing the most valuable type-strain genomes for metagenomic binning, comparative biology and taxonomic classification.</title>
        <authorList>
            <person name="Goeker M."/>
        </authorList>
    </citation>
    <scope>NUCLEOTIDE SEQUENCE [LARGE SCALE GENOMIC DNA]</scope>
    <source>
        <strain evidence="3 4">DSM 24233</strain>
    </source>
</reference>
<gene>
    <name evidence="3" type="ORF">GGQ74_000035</name>
</gene>
<comment type="similarity">
    <text evidence="1">Belongs to the PhzF family.</text>
</comment>